<dbReference type="FunFam" id="2.40.50.90:FF:000018">
    <property type="entry name" value="Ribonuclease"/>
    <property type="match status" value="1"/>
</dbReference>
<comment type="subcellular location">
    <subcellularLocation>
        <location evidence="1 5">Cytoplasm</location>
    </subcellularLocation>
</comment>
<dbReference type="GO" id="GO:0005634">
    <property type="term" value="C:nucleus"/>
    <property type="evidence" value="ECO:0007669"/>
    <property type="project" value="TreeGrafter"/>
</dbReference>
<keyword evidence="4" id="KW-0677">Repeat</keyword>
<dbReference type="InterPro" id="IPR035437">
    <property type="entry name" value="SNase_OB-fold_sf"/>
</dbReference>
<dbReference type="SUPFAM" id="SSF63748">
    <property type="entry name" value="Tudor/PWWP/MBT"/>
    <property type="match status" value="1"/>
</dbReference>
<evidence type="ECO:0000313" key="9">
    <source>
        <dbReference type="EMBL" id="GBG64549.1"/>
    </source>
</evidence>
<proteinExistence type="predicted"/>
<dbReference type="GO" id="GO:0031047">
    <property type="term" value="P:regulatory ncRNA-mediated gene silencing"/>
    <property type="evidence" value="ECO:0007669"/>
    <property type="project" value="UniProtKB-UniRule"/>
</dbReference>
<dbReference type="AlphaFoldDB" id="A0A388K3G7"/>
<dbReference type="FunFam" id="2.40.50.90:FF:000010">
    <property type="entry name" value="Ribonuclease"/>
    <property type="match status" value="1"/>
</dbReference>
<dbReference type="Pfam" id="PF00567">
    <property type="entry name" value="TUDOR"/>
    <property type="match status" value="1"/>
</dbReference>
<evidence type="ECO:0000256" key="1">
    <source>
        <dbReference type="ARBA" id="ARBA00004496"/>
    </source>
</evidence>
<dbReference type="GO" id="GO:0005829">
    <property type="term" value="C:cytosol"/>
    <property type="evidence" value="ECO:0007669"/>
    <property type="project" value="UniProtKB-UniRule"/>
</dbReference>
<gene>
    <name evidence="9" type="ORF">CBR_g45244</name>
</gene>
<dbReference type="Gene3D" id="2.30.30.140">
    <property type="match status" value="1"/>
</dbReference>
<accession>A0A388K3G7</accession>
<dbReference type="GO" id="GO:0004518">
    <property type="term" value="F:nuclease activity"/>
    <property type="evidence" value="ECO:0007669"/>
    <property type="project" value="TreeGrafter"/>
</dbReference>
<dbReference type="GO" id="GO:0003723">
    <property type="term" value="F:RNA binding"/>
    <property type="evidence" value="ECO:0007669"/>
    <property type="project" value="UniProtKB-UniRule"/>
</dbReference>
<dbReference type="SUPFAM" id="SSF50199">
    <property type="entry name" value="Staphylococcal nuclease"/>
    <property type="match status" value="5"/>
</dbReference>
<dbReference type="PANTHER" id="PTHR12302">
    <property type="entry name" value="EBNA2 BINDING PROTEIN P100"/>
    <property type="match status" value="1"/>
</dbReference>
<feature type="domain" description="TNase-like" evidence="8">
    <location>
        <begin position="633"/>
        <end position="760"/>
    </location>
</feature>
<feature type="domain" description="Tudor" evidence="7">
    <location>
        <begin position="830"/>
        <end position="895"/>
    </location>
</feature>
<dbReference type="InterPro" id="IPR016071">
    <property type="entry name" value="Staphylococal_nuclease_OB-fold"/>
</dbReference>
<dbReference type="PANTHER" id="PTHR12302:SF2">
    <property type="entry name" value="STAPHYLOCOCCAL NUCLEASE DOMAIN-CONTAINING PROTEIN 1"/>
    <property type="match status" value="1"/>
</dbReference>
<dbReference type="Gramene" id="GBG64549">
    <property type="protein sequence ID" value="GBG64549"/>
    <property type="gene ID" value="CBR_g45244"/>
</dbReference>
<dbReference type="SMART" id="SM00318">
    <property type="entry name" value="SNc"/>
    <property type="match status" value="5"/>
</dbReference>
<dbReference type="OMA" id="ARCADHH"/>
<dbReference type="InterPro" id="IPR047395">
    <property type="entry name" value="Tudor_AtTudor1-like"/>
</dbReference>
<evidence type="ECO:0000256" key="4">
    <source>
        <dbReference type="ARBA" id="ARBA00022737"/>
    </source>
</evidence>
<feature type="domain" description="TNase-like" evidence="8">
    <location>
        <begin position="404"/>
        <end position="600"/>
    </location>
</feature>
<dbReference type="SMART" id="SM00333">
    <property type="entry name" value="TUDOR"/>
    <property type="match status" value="1"/>
</dbReference>
<organism evidence="9 10">
    <name type="scientific">Chara braunii</name>
    <name type="common">Braun's stonewort</name>
    <dbReference type="NCBI Taxonomy" id="69332"/>
    <lineage>
        <taxon>Eukaryota</taxon>
        <taxon>Viridiplantae</taxon>
        <taxon>Streptophyta</taxon>
        <taxon>Charophyceae</taxon>
        <taxon>Charales</taxon>
        <taxon>Characeae</taxon>
        <taxon>Chara</taxon>
    </lineage>
</organism>
<dbReference type="PIRSF" id="PIRSF017179">
    <property type="entry name" value="RISC-Tudor-SN"/>
    <property type="match status" value="1"/>
</dbReference>
<dbReference type="FunFam" id="2.30.30.140:FF:000018">
    <property type="entry name" value="Serine/threonine-protein kinase 31"/>
    <property type="match status" value="1"/>
</dbReference>
<dbReference type="InterPro" id="IPR002999">
    <property type="entry name" value="Tudor"/>
</dbReference>
<name>A0A388K3G7_CHABU</name>
<evidence type="ECO:0000256" key="6">
    <source>
        <dbReference type="SAM" id="MobiDB-lite"/>
    </source>
</evidence>
<protein>
    <recommendedName>
        <fullName evidence="5">Ribonuclease</fullName>
    </recommendedName>
</protein>
<dbReference type="Pfam" id="PF00565">
    <property type="entry name" value="SNase"/>
    <property type="match status" value="4"/>
</dbReference>
<evidence type="ECO:0000256" key="5">
    <source>
        <dbReference type="PIRNR" id="PIRNR017179"/>
    </source>
</evidence>
<dbReference type="PROSITE" id="PS50304">
    <property type="entry name" value="TUDOR"/>
    <property type="match status" value="1"/>
</dbReference>
<evidence type="ECO:0000256" key="3">
    <source>
        <dbReference type="ARBA" id="ARBA00022553"/>
    </source>
</evidence>
<evidence type="ECO:0000313" key="10">
    <source>
        <dbReference type="Proteomes" id="UP000265515"/>
    </source>
</evidence>
<keyword evidence="3" id="KW-0597">Phosphoprotein</keyword>
<feature type="region of interest" description="Disordered" evidence="6">
    <location>
        <begin position="232"/>
        <end position="259"/>
    </location>
</feature>
<dbReference type="GO" id="GO:0006402">
    <property type="term" value="P:mRNA catabolic process"/>
    <property type="evidence" value="ECO:0007669"/>
    <property type="project" value="UniProtKB-UniRule"/>
</dbReference>
<feature type="domain" description="TNase-like" evidence="8">
    <location>
        <begin position="179"/>
        <end position="390"/>
    </location>
</feature>
<feature type="domain" description="TNase-like" evidence="8">
    <location>
        <begin position="4"/>
        <end position="144"/>
    </location>
</feature>
<evidence type="ECO:0000256" key="2">
    <source>
        <dbReference type="ARBA" id="ARBA00022490"/>
    </source>
</evidence>
<evidence type="ECO:0000259" key="7">
    <source>
        <dbReference type="PROSITE" id="PS50304"/>
    </source>
</evidence>
<dbReference type="CDD" id="cd20443">
    <property type="entry name" value="Tudor_AtTudor1-like"/>
    <property type="match status" value="1"/>
</dbReference>
<sequence>MASGWLRGTVKAVSSGDTVVIIGKVATGLPPEKALTLSSIVAPRLARRDTKDDPFAWQSREFLRKKCIGKEVTFRVEYVVSSINREFGTVFLEKTNLAVAVVAEGWAKVRTPGPNNPGEASPFLSELQQVEEQAKLAELGIWTKVPGAAEKAIRHLPPSGIGEGSSFDAQGFLRDYKGKAVPAIVEQVRDGSAVRVLLMPEFQFVQVFITGIQCPSMGRRALVGEMAPASGSGAAAADGAGEGAAAAEEGSDASAATAGNGTSSAAAAAAAPLTSAQRLSASMAAAASRAVSTEIEPDPFAREAKHFTECHVLNRDVRVVVEGVDKYGNLFGSIYFSEGEEAIGLALQLVKLGLARVVEWSACMLEPEAREKLKGAELQAKKERLRIWTNYVPPASNSVAIANDNFSGKVIEIVSGDCIVVADESAAAGTPAAERRVFLSSIRAPKLGNPRSDTRPAPFAREAKEFLRKKLIGERVHVSMEYSRSGSMAPDGSVAAMAAAAGGADPRSFDFGTVILPMSSAKGVVDGGLEDAGLSVTVEAGKGGGAGAPVHGVNIAEVVVGRGFASVVRHRDFEERSLHYEALLAAEARAVKAKKGIHSNKEPPVNHVNDISSPGAGHAARAKQFLPFLVRQRRIAATVEHVLSGHRVKLYIPKENLCIAFNLSGIRCPAREEPYSDEAISFMRQKVLQREVQVDVETADRMGSFVGTLYDDKGNVGIALLEAGLGRLHPTFALDRIADGQALKRAEEHAKAKKLKVWEKYVEGAQEVQTGSRGGKAKVETMELRITEILGGGCVYGQVVGAGTLASIEQELARLQLNDKAPPPQPPVFRPKKGDLVLCQFSADNSWSRGMVVNVVNDPASGRIRSCEIFYVDYGNQETVSFDRLRPLEGILASSPPQCVLCSLAHIKVPNEGDDFWEEAAEMVSNHVMGNVCTATIEDKDTSGGRIKGQGTGPKFIVTLEEKATTTNVNRALVRAGLARVERSARRAANKPEAVVHLLEDQEFARKSRLNMWQYGDVESDDDL</sequence>
<dbReference type="STRING" id="69332.A0A388K3G7"/>
<evidence type="ECO:0000259" key="8">
    <source>
        <dbReference type="PROSITE" id="PS50830"/>
    </source>
</evidence>
<dbReference type="InterPro" id="IPR016685">
    <property type="entry name" value="Silence_cplx_Nase-comp_TudorSN"/>
</dbReference>
<keyword evidence="10" id="KW-1185">Reference proteome</keyword>
<reference evidence="9 10" key="1">
    <citation type="journal article" date="2018" name="Cell">
        <title>The Chara Genome: Secondary Complexity and Implications for Plant Terrestrialization.</title>
        <authorList>
            <person name="Nishiyama T."/>
            <person name="Sakayama H."/>
            <person name="Vries J.D."/>
            <person name="Buschmann H."/>
            <person name="Saint-Marcoux D."/>
            <person name="Ullrich K.K."/>
            <person name="Haas F.B."/>
            <person name="Vanderstraeten L."/>
            <person name="Becker D."/>
            <person name="Lang D."/>
            <person name="Vosolsobe S."/>
            <person name="Rombauts S."/>
            <person name="Wilhelmsson P.K.I."/>
            <person name="Janitza P."/>
            <person name="Kern R."/>
            <person name="Heyl A."/>
            <person name="Rumpler F."/>
            <person name="Villalobos L.I.A.C."/>
            <person name="Clay J.M."/>
            <person name="Skokan R."/>
            <person name="Toyoda A."/>
            <person name="Suzuki Y."/>
            <person name="Kagoshima H."/>
            <person name="Schijlen E."/>
            <person name="Tajeshwar N."/>
            <person name="Catarino B."/>
            <person name="Hetherington A.J."/>
            <person name="Saltykova A."/>
            <person name="Bonnot C."/>
            <person name="Breuninger H."/>
            <person name="Symeonidi A."/>
            <person name="Radhakrishnan G.V."/>
            <person name="Van Nieuwerburgh F."/>
            <person name="Deforce D."/>
            <person name="Chang C."/>
            <person name="Karol K.G."/>
            <person name="Hedrich R."/>
            <person name="Ulvskov P."/>
            <person name="Glockner G."/>
            <person name="Delwiche C.F."/>
            <person name="Petrasek J."/>
            <person name="Van de Peer Y."/>
            <person name="Friml J."/>
            <person name="Beilby M."/>
            <person name="Dolan L."/>
            <person name="Kohara Y."/>
            <person name="Sugano S."/>
            <person name="Fujiyama A."/>
            <person name="Delaux P.-M."/>
            <person name="Quint M."/>
            <person name="TheiBen G."/>
            <person name="Hagemann M."/>
            <person name="Harholt J."/>
            <person name="Dunand C."/>
            <person name="Zachgo S."/>
            <person name="Langdale J."/>
            <person name="Maumus F."/>
            <person name="Straeten D.V.D."/>
            <person name="Gould S.B."/>
            <person name="Rensing S.A."/>
        </authorList>
    </citation>
    <scope>NUCLEOTIDE SEQUENCE [LARGE SCALE GENOMIC DNA]</scope>
    <source>
        <strain evidence="9 10">S276</strain>
    </source>
</reference>
<keyword evidence="2 5" id="KW-0963">Cytoplasm</keyword>
<dbReference type="FunFam" id="2.40.50.90:FF:000015">
    <property type="entry name" value="Ribonuclease"/>
    <property type="match status" value="1"/>
</dbReference>
<dbReference type="Proteomes" id="UP000265515">
    <property type="component" value="Unassembled WGS sequence"/>
</dbReference>
<comment type="function">
    <text evidence="5">Cytoprotective ribonuclease (RNase) required for resistance to abiotic stresses, acting as a positive regulator of mRNA decapping during stress.</text>
</comment>
<dbReference type="EMBL" id="BFEA01000051">
    <property type="protein sequence ID" value="GBG64549.1"/>
    <property type="molecule type" value="Genomic_DNA"/>
</dbReference>
<comment type="caution">
    <text evidence="9">The sequence shown here is derived from an EMBL/GenBank/DDBJ whole genome shotgun (WGS) entry which is preliminary data.</text>
</comment>
<dbReference type="PROSITE" id="PS50830">
    <property type="entry name" value="TNASE_3"/>
    <property type="match status" value="4"/>
</dbReference>
<dbReference type="OrthoDB" id="10023235at2759"/>
<dbReference type="Gene3D" id="2.40.50.90">
    <property type="match status" value="5"/>
</dbReference>
<dbReference type="GO" id="GO:0031332">
    <property type="term" value="C:RNAi effector complex"/>
    <property type="evidence" value="ECO:0007669"/>
    <property type="project" value="InterPro"/>
</dbReference>